<dbReference type="InterPro" id="IPR011583">
    <property type="entry name" value="Chitinase_II/V-like_cat"/>
</dbReference>
<dbReference type="Gene3D" id="3.10.50.10">
    <property type="match status" value="1"/>
</dbReference>
<organism evidence="2">
    <name type="scientific">uncultured bacterium contig00060</name>
    <dbReference type="NCBI Taxonomy" id="1181543"/>
    <lineage>
        <taxon>Bacteria</taxon>
        <taxon>environmental samples</taxon>
    </lineage>
</organism>
<sequence length="296" mass="33947">MPVLEFNEIWAYVVAGRESALTADLPITDIGYFGAEIDSYGKLTDVPRRSSLNFKGKVHLVVACNGRALTYFTLLPGSSERRTLIADLLEATRNYDGLQIDFENVPARSGDAYLSFIRELRNGLPRDKMLTVALAARTRRISDDVYDYEKILPYVDRILVMAYDEHWSGSRPGSVASLDWCRNVADYSYRTIGREKLIMGLPFYGRTWGDYNPSRATVYTTTEGIILDNNVSDVRYENGIPTFDYSKNVSVKVYFEDEHSLVNRMQMYKNMNIRAVGFWRLGQETTEVWKYLQLPQ</sequence>
<protein>
    <submittedName>
        <fullName evidence="2">Spore peptidoglycan hydrolase</fullName>
    </submittedName>
</protein>
<dbReference type="SUPFAM" id="SSF51445">
    <property type="entry name" value="(Trans)glycosidases"/>
    <property type="match status" value="1"/>
</dbReference>
<dbReference type="InterPro" id="IPR001223">
    <property type="entry name" value="Glyco_hydro18_cat"/>
</dbReference>
<dbReference type="PROSITE" id="PS51910">
    <property type="entry name" value="GH18_2"/>
    <property type="match status" value="1"/>
</dbReference>
<dbReference type="EMBL" id="JQ844223">
    <property type="protein sequence ID" value="AGS53163.1"/>
    <property type="molecule type" value="Genomic_DNA"/>
</dbReference>
<dbReference type="GO" id="GO:0005975">
    <property type="term" value="P:carbohydrate metabolic process"/>
    <property type="evidence" value="ECO:0007669"/>
    <property type="project" value="InterPro"/>
</dbReference>
<dbReference type="InterPro" id="IPR017853">
    <property type="entry name" value="GH"/>
</dbReference>
<dbReference type="GO" id="GO:0016787">
    <property type="term" value="F:hydrolase activity"/>
    <property type="evidence" value="ECO:0007669"/>
    <property type="project" value="UniProtKB-KW"/>
</dbReference>
<keyword evidence="2" id="KW-0378">Hydrolase</keyword>
<name>A0A806K123_9BACT</name>
<dbReference type="PANTHER" id="PTHR46066:SF2">
    <property type="entry name" value="CHITINASE DOMAIN-CONTAINING PROTEIN 1"/>
    <property type="match status" value="1"/>
</dbReference>
<dbReference type="GO" id="GO:0008061">
    <property type="term" value="F:chitin binding"/>
    <property type="evidence" value="ECO:0007669"/>
    <property type="project" value="InterPro"/>
</dbReference>
<dbReference type="SMART" id="SM00636">
    <property type="entry name" value="Glyco_18"/>
    <property type="match status" value="1"/>
</dbReference>
<dbReference type="Pfam" id="PF00704">
    <property type="entry name" value="Glyco_hydro_18"/>
    <property type="match status" value="1"/>
</dbReference>
<dbReference type="InterPro" id="IPR029070">
    <property type="entry name" value="Chitinase_insertion_sf"/>
</dbReference>
<accession>A0A806K123</accession>
<proteinExistence type="predicted"/>
<evidence type="ECO:0000259" key="1">
    <source>
        <dbReference type="PROSITE" id="PS51910"/>
    </source>
</evidence>
<reference evidence="2" key="1">
    <citation type="submission" date="2012-03" db="EMBL/GenBank/DDBJ databases">
        <title>Functional metagenomics reveals considerable lignocellulase gene clusters in the gut microbiome of a wood-feeding higher termite.</title>
        <authorList>
            <person name="Liu N."/>
        </authorList>
    </citation>
    <scope>NUCLEOTIDE SEQUENCE</scope>
</reference>
<evidence type="ECO:0000313" key="2">
    <source>
        <dbReference type="EMBL" id="AGS53163.1"/>
    </source>
</evidence>
<dbReference type="PANTHER" id="PTHR46066">
    <property type="entry name" value="CHITINASE DOMAIN-CONTAINING PROTEIN 1 FAMILY MEMBER"/>
    <property type="match status" value="1"/>
</dbReference>
<dbReference type="Gene3D" id="3.20.20.80">
    <property type="entry name" value="Glycosidases"/>
    <property type="match status" value="1"/>
</dbReference>
<dbReference type="AlphaFoldDB" id="A0A806K123"/>
<feature type="domain" description="GH18" evidence="1">
    <location>
        <begin position="7"/>
        <end position="296"/>
    </location>
</feature>